<organism evidence="1 2">
    <name type="scientific">Butyrivibrio hungatei</name>
    <dbReference type="NCBI Taxonomy" id="185008"/>
    <lineage>
        <taxon>Bacteria</taxon>
        <taxon>Bacillati</taxon>
        <taxon>Bacillota</taxon>
        <taxon>Clostridia</taxon>
        <taxon>Lachnospirales</taxon>
        <taxon>Lachnospiraceae</taxon>
        <taxon>Butyrivibrio</taxon>
    </lineage>
</organism>
<evidence type="ECO:0000313" key="1">
    <source>
        <dbReference type="EMBL" id="SCX87019.1"/>
    </source>
</evidence>
<sequence>MLIIGEIEPGIRIGNLRIGAMKEELLSQIEDKYTVWERGDGFSIYTFDNYKLWFDVDGSLQQIGVTDGFKGSYKSVHIGTTMKEIKTDFGDYENENDEYEISGIKGLCFELGDMDDCDDWDELEAPIEWIFVYKC</sequence>
<protein>
    <submittedName>
        <fullName evidence="1">Uncharacterized protein</fullName>
    </submittedName>
</protein>
<reference evidence="2" key="1">
    <citation type="submission" date="2016-10" db="EMBL/GenBank/DDBJ databases">
        <authorList>
            <person name="Varghese N."/>
            <person name="Submissions S."/>
        </authorList>
    </citation>
    <scope>NUCLEOTIDE SEQUENCE [LARGE SCALE GENOMIC DNA]</scope>
    <source>
        <strain evidence="2">XBD2006</strain>
    </source>
</reference>
<dbReference type="OrthoDB" id="2947899at2"/>
<gene>
    <name evidence="1" type="ORF">SAMN02910451_00611</name>
</gene>
<proteinExistence type="predicted"/>
<evidence type="ECO:0000313" key="2">
    <source>
        <dbReference type="Proteomes" id="UP000183047"/>
    </source>
</evidence>
<accession>A0A1G5BA74</accession>
<dbReference type="RefSeq" id="WP_074461382.1">
    <property type="nucleotide sequence ID" value="NZ_FMUR01000004.1"/>
</dbReference>
<keyword evidence="2" id="KW-1185">Reference proteome</keyword>
<dbReference type="AlphaFoldDB" id="A0A1G5BA74"/>
<dbReference type="Proteomes" id="UP000183047">
    <property type="component" value="Unassembled WGS sequence"/>
</dbReference>
<dbReference type="EMBL" id="FMUR01000004">
    <property type="protein sequence ID" value="SCX87019.1"/>
    <property type="molecule type" value="Genomic_DNA"/>
</dbReference>
<name>A0A1G5BA74_9FIRM</name>